<evidence type="ECO:0000256" key="6">
    <source>
        <dbReference type="ARBA" id="ARBA00022449"/>
    </source>
</evidence>
<accession>A0A6P1TJQ7</accession>
<feature type="transmembrane region" description="Helical" evidence="13">
    <location>
        <begin position="127"/>
        <end position="149"/>
    </location>
</feature>
<dbReference type="Pfam" id="PF01554">
    <property type="entry name" value="MatE"/>
    <property type="match status" value="2"/>
</dbReference>
<dbReference type="RefSeq" id="WP_161838159.1">
    <property type="nucleotide sequence ID" value="NZ_CP048000.1"/>
</dbReference>
<sequence length="442" mass="48287">MFTNKQLYKLIIPLIIEQLLAVTVGMVNIIMVARAGEVAVSGVSLVDTLNVLLITIFSSLATGGAVVAAQYIGHKETENACKSAKQLLLISTIIALIIMAFSLLGNYYILRIIYGNIDAAVMDNARIYFYVTSFSFPFLAIYNSCAALFRVMGNSKISMYASLIMNAINIVGSAVLVMGFHMGVMGVAVPALLARISAALIMLFLIRNKKNPIYIDHVMKLGLDIPMIKRILQIGVPNGIENGIFQIGKILVQGLTASFGTVAMSANAVAQTIAGLEIIPGNGIGLAMITVVGQCVGAGDYGQAKKYAIKLLKLTYAIMLVLNIGIILLRNPIVNIFNLSTETNALTLQLIIYHSICCCTIWPIAFALPNAIRAANDVKYTMVISIISMWLWRIGFSYILADFLKLGVLGVWIAMTIDWFFRAICFLIRFINGKWKLHSFIH</sequence>
<feature type="transmembrane region" description="Helical" evidence="13">
    <location>
        <begin position="380"/>
        <end position="400"/>
    </location>
</feature>
<evidence type="ECO:0000313" key="14">
    <source>
        <dbReference type="EMBL" id="QHQ61334.1"/>
    </source>
</evidence>
<evidence type="ECO:0000256" key="7">
    <source>
        <dbReference type="ARBA" id="ARBA00022475"/>
    </source>
</evidence>
<feature type="transmembrane region" description="Helical" evidence="13">
    <location>
        <begin position="350"/>
        <end position="368"/>
    </location>
</feature>
<evidence type="ECO:0000256" key="2">
    <source>
        <dbReference type="ARBA" id="ARBA00004651"/>
    </source>
</evidence>
<feature type="transmembrane region" description="Helical" evidence="13">
    <location>
        <begin position="86"/>
        <end position="107"/>
    </location>
</feature>
<keyword evidence="15" id="KW-1185">Reference proteome</keyword>
<keyword evidence="11 13" id="KW-0472">Membrane</keyword>
<feature type="transmembrane region" description="Helical" evidence="13">
    <location>
        <begin position="7"/>
        <end position="31"/>
    </location>
</feature>
<keyword evidence="7" id="KW-1003">Cell membrane</keyword>
<proteinExistence type="inferred from homology"/>
<evidence type="ECO:0000313" key="15">
    <source>
        <dbReference type="Proteomes" id="UP000464314"/>
    </source>
</evidence>
<evidence type="ECO:0000256" key="8">
    <source>
        <dbReference type="ARBA" id="ARBA00022692"/>
    </source>
</evidence>
<evidence type="ECO:0000256" key="10">
    <source>
        <dbReference type="ARBA" id="ARBA00023065"/>
    </source>
</evidence>
<keyword evidence="9 13" id="KW-1133">Transmembrane helix</keyword>
<evidence type="ECO:0000256" key="12">
    <source>
        <dbReference type="ARBA" id="ARBA00031636"/>
    </source>
</evidence>
<evidence type="ECO:0000256" key="4">
    <source>
        <dbReference type="ARBA" id="ARBA00020268"/>
    </source>
</evidence>
<dbReference type="KEGG" id="anr:Ana3638_11560"/>
<dbReference type="InterPro" id="IPR048279">
    <property type="entry name" value="MdtK-like"/>
</dbReference>
<evidence type="ECO:0000256" key="11">
    <source>
        <dbReference type="ARBA" id="ARBA00023136"/>
    </source>
</evidence>
<dbReference type="CDD" id="cd13137">
    <property type="entry name" value="MATE_NorM_like"/>
    <property type="match status" value="1"/>
</dbReference>
<feature type="transmembrane region" description="Helical" evidence="13">
    <location>
        <begin position="51"/>
        <end position="74"/>
    </location>
</feature>
<dbReference type="AlphaFoldDB" id="A0A6P1TJQ7"/>
<reference evidence="14 15" key="1">
    <citation type="submission" date="2020-01" db="EMBL/GenBank/DDBJ databases">
        <title>Genome analysis of Anaerocolumna sp. CBA3638.</title>
        <authorList>
            <person name="Kim J."/>
            <person name="Roh S.W."/>
        </authorList>
    </citation>
    <scope>NUCLEOTIDE SEQUENCE [LARGE SCALE GENOMIC DNA]</scope>
    <source>
        <strain evidence="14 15">CBA3638</strain>
    </source>
</reference>
<comment type="function">
    <text evidence="1">Multidrug efflux pump.</text>
</comment>
<feature type="transmembrane region" description="Helical" evidence="13">
    <location>
        <begin position="187"/>
        <end position="206"/>
    </location>
</feature>
<evidence type="ECO:0000256" key="5">
    <source>
        <dbReference type="ARBA" id="ARBA00022448"/>
    </source>
</evidence>
<dbReference type="PANTHER" id="PTHR43298:SF2">
    <property type="entry name" value="FMN_FAD EXPORTER YEEO-RELATED"/>
    <property type="match status" value="1"/>
</dbReference>
<protein>
    <recommendedName>
        <fullName evidence="4">Probable multidrug resistance protein NorM</fullName>
    </recommendedName>
    <alternativeName>
        <fullName evidence="12">Multidrug-efflux transporter</fullName>
    </alternativeName>
</protein>
<comment type="similarity">
    <text evidence="3">Belongs to the multi antimicrobial extrusion (MATE) (TC 2.A.66.1) family.</text>
</comment>
<dbReference type="InterPro" id="IPR050222">
    <property type="entry name" value="MATE_MdtK"/>
</dbReference>
<feature type="transmembrane region" description="Helical" evidence="13">
    <location>
        <begin position="406"/>
        <end position="431"/>
    </location>
</feature>
<dbReference type="Proteomes" id="UP000464314">
    <property type="component" value="Chromosome"/>
</dbReference>
<feature type="transmembrane region" description="Helical" evidence="13">
    <location>
        <begin position="311"/>
        <end position="330"/>
    </location>
</feature>
<evidence type="ECO:0000256" key="13">
    <source>
        <dbReference type="SAM" id="Phobius"/>
    </source>
</evidence>
<dbReference type="GO" id="GO:0006811">
    <property type="term" value="P:monoatomic ion transport"/>
    <property type="evidence" value="ECO:0007669"/>
    <property type="project" value="UniProtKB-KW"/>
</dbReference>
<keyword evidence="8 13" id="KW-0812">Transmembrane</keyword>
<dbReference type="NCBIfam" id="TIGR00797">
    <property type="entry name" value="matE"/>
    <property type="match status" value="1"/>
</dbReference>
<gene>
    <name evidence="14" type="ORF">Ana3638_11560</name>
</gene>
<dbReference type="PIRSF" id="PIRSF006603">
    <property type="entry name" value="DinF"/>
    <property type="match status" value="1"/>
</dbReference>
<keyword evidence="5" id="KW-0813">Transport</keyword>
<dbReference type="PANTHER" id="PTHR43298">
    <property type="entry name" value="MULTIDRUG RESISTANCE PROTEIN NORM-RELATED"/>
    <property type="match status" value="1"/>
</dbReference>
<evidence type="ECO:0000256" key="9">
    <source>
        <dbReference type="ARBA" id="ARBA00022989"/>
    </source>
</evidence>
<evidence type="ECO:0000256" key="1">
    <source>
        <dbReference type="ARBA" id="ARBA00003408"/>
    </source>
</evidence>
<evidence type="ECO:0000256" key="3">
    <source>
        <dbReference type="ARBA" id="ARBA00010199"/>
    </source>
</evidence>
<dbReference type="GO" id="GO:0015297">
    <property type="term" value="F:antiporter activity"/>
    <property type="evidence" value="ECO:0007669"/>
    <property type="project" value="UniProtKB-KW"/>
</dbReference>
<name>A0A6P1TJQ7_9FIRM</name>
<keyword evidence="6" id="KW-0050">Antiport</keyword>
<keyword evidence="10" id="KW-0406">Ion transport</keyword>
<dbReference type="EMBL" id="CP048000">
    <property type="protein sequence ID" value="QHQ61334.1"/>
    <property type="molecule type" value="Genomic_DNA"/>
</dbReference>
<comment type="subcellular location">
    <subcellularLocation>
        <location evidence="2">Cell membrane</location>
        <topology evidence="2">Multi-pass membrane protein</topology>
    </subcellularLocation>
</comment>
<dbReference type="GO" id="GO:0005886">
    <property type="term" value="C:plasma membrane"/>
    <property type="evidence" value="ECO:0007669"/>
    <property type="project" value="UniProtKB-SubCell"/>
</dbReference>
<feature type="transmembrane region" description="Helical" evidence="13">
    <location>
        <begin position="161"/>
        <end position="181"/>
    </location>
</feature>
<organism evidence="14 15">
    <name type="scientific">Anaerocolumna sedimenticola</name>
    <dbReference type="NCBI Taxonomy" id="2696063"/>
    <lineage>
        <taxon>Bacteria</taxon>
        <taxon>Bacillati</taxon>
        <taxon>Bacillota</taxon>
        <taxon>Clostridia</taxon>
        <taxon>Lachnospirales</taxon>
        <taxon>Lachnospiraceae</taxon>
        <taxon>Anaerocolumna</taxon>
    </lineage>
</organism>
<dbReference type="InterPro" id="IPR002528">
    <property type="entry name" value="MATE_fam"/>
</dbReference>
<dbReference type="GO" id="GO:0042910">
    <property type="term" value="F:xenobiotic transmembrane transporter activity"/>
    <property type="evidence" value="ECO:0007669"/>
    <property type="project" value="InterPro"/>
</dbReference>